<reference evidence="4" key="1">
    <citation type="submission" date="2020-10" db="EMBL/GenBank/DDBJ databases">
        <title>Connecting structure to function with the recovery of over 1000 high-quality activated sludge metagenome-assembled genomes encoding full-length rRNA genes using long-read sequencing.</title>
        <authorList>
            <person name="Singleton C.M."/>
            <person name="Petriglieri F."/>
            <person name="Kristensen J.M."/>
            <person name="Kirkegaard R.H."/>
            <person name="Michaelsen T.Y."/>
            <person name="Andersen M.H."/>
            <person name="Karst S.M."/>
            <person name="Dueholm M.S."/>
            <person name="Nielsen P.H."/>
            <person name="Albertsen M."/>
        </authorList>
    </citation>
    <scope>NUCLEOTIDE SEQUENCE</scope>
    <source>
        <strain evidence="4">Bjer_18-Q3-R1-45_BAT3C.347</strain>
    </source>
</reference>
<sequence length="191" mass="21487">MPRAEASAPRAALDREAWIEAAIGTLAEHGIAGVRVESLAKSLGVTKGSFYWHFRDRPELLAAVLDFWKQGRISDIIRQTRCDPGQEREQLDHILAVYSASRNRKGIRIELAIRDWARRDPRAAAVVEEVDGARFDCARRLFVARGMSDQEAAARSILLYAYVFGQSLMDCDRFEADLPLARRDIFALING</sequence>
<dbReference type="PANTHER" id="PTHR30055:SF239">
    <property type="entry name" value="TRANSCRIPTIONAL REGULATORY PROTEIN"/>
    <property type="match status" value="1"/>
</dbReference>
<dbReference type="InterPro" id="IPR001647">
    <property type="entry name" value="HTH_TetR"/>
</dbReference>
<protein>
    <submittedName>
        <fullName evidence="4">TetR/AcrR family transcriptional regulator</fullName>
    </submittedName>
</protein>
<gene>
    <name evidence="4" type="ORF">IPH26_10920</name>
</gene>
<dbReference type="PRINTS" id="PR00455">
    <property type="entry name" value="HTHTETR"/>
</dbReference>
<dbReference type="Pfam" id="PF00440">
    <property type="entry name" value="TetR_N"/>
    <property type="match status" value="1"/>
</dbReference>
<organism evidence="4 5">
    <name type="scientific">Candidatus Methylophosphatis roskildensis</name>
    <dbReference type="NCBI Taxonomy" id="2899263"/>
    <lineage>
        <taxon>Bacteria</taxon>
        <taxon>Pseudomonadati</taxon>
        <taxon>Pseudomonadota</taxon>
        <taxon>Betaproteobacteria</taxon>
        <taxon>Nitrosomonadales</taxon>
        <taxon>Sterolibacteriaceae</taxon>
        <taxon>Candidatus Methylophosphatis</taxon>
    </lineage>
</organism>
<dbReference type="SUPFAM" id="SSF46689">
    <property type="entry name" value="Homeodomain-like"/>
    <property type="match status" value="1"/>
</dbReference>
<evidence type="ECO:0000259" key="3">
    <source>
        <dbReference type="PROSITE" id="PS50977"/>
    </source>
</evidence>
<keyword evidence="1 2" id="KW-0238">DNA-binding</keyword>
<feature type="DNA-binding region" description="H-T-H motif" evidence="2">
    <location>
        <begin position="35"/>
        <end position="54"/>
    </location>
</feature>
<dbReference type="AlphaFoldDB" id="A0A9D7DYW5"/>
<dbReference type="GO" id="GO:0000976">
    <property type="term" value="F:transcription cis-regulatory region binding"/>
    <property type="evidence" value="ECO:0007669"/>
    <property type="project" value="TreeGrafter"/>
</dbReference>
<evidence type="ECO:0000313" key="5">
    <source>
        <dbReference type="Proteomes" id="UP000807785"/>
    </source>
</evidence>
<feature type="domain" description="HTH tetR-type" evidence="3">
    <location>
        <begin position="12"/>
        <end position="72"/>
    </location>
</feature>
<dbReference type="GO" id="GO:0003700">
    <property type="term" value="F:DNA-binding transcription factor activity"/>
    <property type="evidence" value="ECO:0007669"/>
    <property type="project" value="TreeGrafter"/>
</dbReference>
<dbReference type="Proteomes" id="UP000807785">
    <property type="component" value="Unassembled WGS sequence"/>
</dbReference>
<proteinExistence type="predicted"/>
<dbReference type="PANTHER" id="PTHR30055">
    <property type="entry name" value="HTH-TYPE TRANSCRIPTIONAL REGULATOR RUTR"/>
    <property type="match status" value="1"/>
</dbReference>
<dbReference type="Gene3D" id="1.10.357.10">
    <property type="entry name" value="Tetracycline Repressor, domain 2"/>
    <property type="match status" value="1"/>
</dbReference>
<evidence type="ECO:0000313" key="4">
    <source>
        <dbReference type="EMBL" id="MBK6973423.1"/>
    </source>
</evidence>
<name>A0A9D7DYW5_9PROT</name>
<accession>A0A9D7DYW5</accession>
<evidence type="ECO:0000256" key="1">
    <source>
        <dbReference type="ARBA" id="ARBA00023125"/>
    </source>
</evidence>
<dbReference type="PROSITE" id="PS50977">
    <property type="entry name" value="HTH_TETR_2"/>
    <property type="match status" value="1"/>
</dbReference>
<comment type="caution">
    <text evidence="4">The sequence shown here is derived from an EMBL/GenBank/DDBJ whole genome shotgun (WGS) entry which is preliminary data.</text>
</comment>
<dbReference type="EMBL" id="JADJEV010000003">
    <property type="protein sequence ID" value="MBK6973423.1"/>
    <property type="molecule type" value="Genomic_DNA"/>
</dbReference>
<dbReference type="InterPro" id="IPR009057">
    <property type="entry name" value="Homeodomain-like_sf"/>
</dbReference>
<dbReference type="InterPro" id="IPR050109">
    <property type="entry name" value="HTH-type_TetR-like_transc_reg"/>
</dbReference>
<evidence type="ECO:0000256" key="2">
    <source>
        <dbReference type="PROSITE-ProRule" id="PRU00335"/>
    </source>
</evidence>